<dbReference type="PANTHER" id="PTHR33067:SF15">
    <property type="entry name" value="RNA-DIRECTED DNA POLYMERASE"/>
    <property type="match status" value="1"/>
</dbReference>
<dbReference type="STRING" id="429701.A0A2G9GGY7"/>
<name>A0A2G9GGY7_9LAMI</name>
<dbReference type="PANTHER" id="PTHR33067">
    <property type="entry name" value="RNA-DIRECTED DNA POLYMERASE-RELATED"/>
    <property type="match status" value="1"/>
</dbReference>
<dbReference type="OrthoDB" id="778454at2759"/>
<evidence type="ECO:0000313" key="2">
    <source>
        <dbReference type="Proteomes" id="UP000231279"/>
    </source>
</evidence>
<dbReference type="CDD" id="cd00303">
    <property type="entry name" value="retropepsin_like"/>
    <property type="match status" value="1"/>
</dbReference>
<dbReference type="Gene3D" id="2.40.70.10">
    <property type="entry name" value="Acid Proteases"/>
    <property type="match status" value="1"/>
</dbReference>
<organism evidence="1 2">
    <name type="scientific">Handroanthus impetiginosus</name>
    <dbReference type="NCBI Taxonomy" id="429701"/>
    <lineage>
        <taxon>Eukaryota</taxon>
        <taxon>Viridiplantae</taxon>
        <taxon>Streptophyta</taxon>
        <taxon>Embryophyta</taxon>
        <taxon>Tracheophyta</taxon>
        <taxon>Spermatophyta</taxon>
        <taxon>Magnoliopsida</taxon>
        <taxon>eudicotyledons</taxon>
        <taxon>Gunneridae</taxon>
        <taxon>Pentapetalae</taxon>
        <taxon>asterids</taxon>
        <taxon>lamiids</taxon>
        <taxon>Lamiales</taxon>
        <taxon>Bignoniaceae</taxon>
        <taxon>Crescentiina</taxon>
        <taxon>Tabebuia alliance</taxon>
        <taxon>Handroanthus</taxon>
    </lineage>
</organism>
<reference evidence="2" key="1">
    <citation type="journal article" date="2018" name="Gigascience">
        <title>Genome assembly of the Pink Ipe (Handroanthus impetiginosus, Bignoniaceae), a highly valued, ecologically keystone Neotropical timber forest tree.</title>
        <authorList>
            <person name="Silva-Junior O.B."/>
            <person name="Grattapaglia D."/>
            <person name="Novaes E."/>
            <person name="Collevatti R.G."/>
        </authorList>
    </citation>
    <scope>NUCLEOTIDE SEQUENCE [LARGE SCALE GENOMIC DNA]</scope>
    <source>
        <strain evidence="2">cv. UFG-1</strain>
    </source>
</reference>
<gene>
    <name evidence="1" type="ORF">CDL12_23184</name>
</gene>
<dbReference type="Proteomes" id="UP000231279">
    <property type="component" value="Unassembled WGS sequence"/>
</dbReference>
<dbReference type="AlphaFoldDB" id="A0A2G9GGY7"/>
<sequence length="249" mass="28653">MILKEPNKAACGNSLTEEIEKKVAIPLDQSQELNGKEPKLIFILFFPEIFTKSRKKDEEKEILETFCKVEVNISLFEGFKQIPRYAKFLEDLCTNKRKLKHNERISNVRTEKAMCDIGASINVMPLSIYLSLNIGALKKQGVLEDVLVQANGLVSPADFYVLNMVDDNSPNLTQILLGRDFLRTFRTKIDMHDFILPMEFDDKIIKFDIYDTIKNSSNVSCVFAVHATHVMPMRVQEFAKARQRLFKIK</sequence>
<accession>A0A2G9GGY7</accession>
<protein>
    <recommendedName>
        <fullName evidence="3">Aspartic peptidase DDI1-type domain-containing protein</fullName>
    </recommendedName>
</protein>
<keyword evidence="2" id="KW-1185">Reference proteome</keyword>
<dbReference type="InterPro" id="IPR021109">
    <property type="entry name" value="Peptidase_aspartic_dom_sf"/>
</dbReference>
<evidence type="ECO:0008006" key="3">
    <source>
        <dbReference type="Google" id="ProtNLM"/>
    </source>
</evidence>
<comment type="caution">
    <text evidence="1">The sequence shown here is derived from an EMBL/GenBank/DDBJ whole genome shotgun (WGS) entry which is preliminary data.</text>
</comment>
<evidence type="ECO:0000313" key="1">
    <source>
        <dbReference type="EMBL" id="PIN04280.1"/>
    </source>
</evidence>
<proteinExistence type="predicted"/>
<dbReference type="EMBL" id="NKXS01005213">
    <property type="protein sequence ID" value="PIN04280.1"/>
    <property type="molecule type" value="Genomic_DNA"/>
</dbReference>